<dbReference type="EMBL" id="LBOW01000011">
    <property type="protein sequence ID" value="KKP44164.1"/>
    <property type="molecule type" value="Genomic_DNA"/>
</dbReference>
<evidence type="ECO:0000256" key="1">
    <source>
        <dbReference type="ARBA" id="ARBA00010169"/>
    </source>
</evidence>
<protein>
    <submittedName>
        <fullName evidence="2">CutA1 divalent ion tolerance protein</fullName>
    </submittedName>
</protein>
<evidence type="ECO:0000313" key="2">
    <source>
        <dbReference type="EMBL" id="KKP44164.1"/>
    </source>
</evidence>
<dbReference type="Pfam" id="PF03091">
    <property type="entry name" value="CutA1"/>
    <property type="match status" value="1"/>
</dbReference>
<reference evidence="2 3" key="1">
    <citation type="journal article" date="2015" name="Nature">
        <title>rRNA introns, odd ribosomes, and small enigmatic genomes across a large radiation of phyla.</title>
        <authorList>
            <person name="Brown C.T."/>
            <person name="Hug L.A."/>
            <person name="Thomas B.C."/>
            <person name="Sharon I."/>
            <person name="Castelle C.J."/>
            <person name="Singh A."/>
            <person name="Wilkins M.J."/>
            <person name="Williams K.H."/>
            <person name="Banfield J.F."/>
        </authorList>
    </citation>
    <scope>NUCLEOTIDE SEQUENCE [LARGE SCALE GENOMIC DNA]</scope>
</reference>
<dbReference type="InterPro" id="IPR011322">
    <property type="entry name" value="N-reg_PII-like_a/b"/>
</dbReference>
<name>A0A0F9ZJ83_9BACT</name>
<dbReference type="GO" id="GO:0010038">
    <property type="term" value="P:response to metal ion"/>
    <property type="evidence" value="ECO:0007669"/>
    <property type="project" value="InterPro"/>
</dbReference>
<dbReference type="SUPFAM" id="SSF54913">
    <property type="entry name" value="GlnB-like"/>
    <property type="match status" value="1"/>
</dbReference>
<dbReference type="Proteomes" id="UP000034778">
    <property type="component" value="Unassembled WGS sequence"/>
</dbReference>
<gene>
    <name evidence="2" type="ORF">UR35_C0011G0050</name>
</gene>
<dbReference type="Gene3D" id="3.30.70.120">
    <property type="match status" value="1"/>
</dbReference>
<dbReference type="PANTHER" id="PTHR23419:SF8">
    <property type="entry name" value="FI09726P"/>
    <property type="match status" value="1"/>
</dbReference>
<dbReference type="InterPro" id="IPR015867">
    <property type="entry name" value="N-reg_PII/ATP_PRibTrfase_C"/>
</dbReference>
<comment type="similarity">
    <text evidence="1">Belongs to the CutA family.</text>
</comment>
<evidence type="ECO:0000313" key="3">
    <source>
        <dbReference type="Proteomes" id="UP000034778"/>
    </source>
</evidence>
<proteinExistence type="inferred from homology"/>
<dbReference type="STRING" id="1618566.UR35_C0011G0050"/>
<comment type="caution">
    <text evidence="2">The sequence shown here is derived from an EMBL/GenBank/DDBJ whole genome shotgun (WGS) entry which is preliminary data.</text>
</comment>
<sequence>MDELILVYTTWENAKQAKEAGRKLLKTRTCACVNVLPQLYPLFWWPPKQNIIDESKEVVMIIKTLKSKFEDLEKEIYKIHPYEVPCIIAIPTYKVNKAYFDWIKVEIEMGEEK</sequence>
<dbReference type="GO" id="GO:0005507">
    <property type="term" value="F:copper ion binding"/>
    <property type="evidence" value="ECO:0007669"/>
    <property type="project" value="TreeGrafter"/>
</dbReference>
<organism evidence="2 3">
    <name type="scientific">Candidatus Woesebacteria bacterium GW2011_GWB1_33_22</name>
    <dbReference type="NCBI Taxonomy" id="1618566"/>
    <lineage>
        <taxon>Bacteria</taxon>
        <taxon>Candidatus Woeseibacteriota</taxon>
    </lineage>
</organism>
<dbReference type="InterPro" id="IPR004323">
    <property type="entry name" value="Ion_tolerance_CutA"/>
</dbReference>
<accession>A0A0F9ZJ83</accession>
<dbReference type="AlphaFoldDB" id="A0A0F9ZJ83"/>
<dbReference type="PANTHER" id="PTHR23419">
    <property type="entry name" value="DIVALENT CATION TOLERANCE CUTA-RELATED"/>
    <property type="match status" value="1"/>
</dbReference>